<dbReference type="Proteomes" id="UP000774570">
    <property type="component" value="Unassembled WGS sequence"/>
</dbReference>
<proteinExistence type="predicted"/>
<comment type="caution">
    <text evidence="1">The sequence shown here is derived from an EMBL/GenBank/DDBJ whole genome shotgun (WGS) entry which is preliminary data.</text>
</comment>
<accession>A0ABS7FVC0</accession>
<organism evidence="1 2">
    <name type="scientific">Actinomadura parmotrematis</name>
    <dbReference type="NCBI Taxonomy" id="2864039"/>
    <lineage>
        <taxon>Bacteria</taxon>
        <taxon>Bacillati</taxon>
        <taxon>Actinomycetota</taxon>
        <taxon>Actinomycetes</taxon>
        <taxon>Streptosporangiales</taxon>
        <taxon>Thermomonosporaceae</taxon>
        <taxon>Actinomadura</taxon>
    </lineage>
</organism>
<evidence type="ECO:0000313" key="2">
    <source>
        <dbReference type="Proteomes" id="UP000774570"/>
    </source>
</evidence>
<reference evidence="1 2" key="1">
    <citation type="submission" date="2021-07" db="EMBL/GenBank/DDBJ databases">
        <title>Actinomadura sp. PM05-2 isolated from lichen.</title>
        <authorList>
            <person name="Somphong A."/>
            <person name="Phongsopitanun W."/>
            <person name="Tanasupawat S."/>
            <person name="Peongsungnone V."/>
        </authorList>
    </citation>
    <scope>NUCLEOTIDE SEQUENCE [LARGE SCALE GENOMIC DNA]</scope>
    <source>
        <strain evidence="1 2">PM05-2</strain>
    </source>
</reference>
<evidence type="ECO:0000313" key="1">
    <source>
        <dbReference type="EMBL" id="MBW8484276.1"/>
    </source>
</evidence>
<keyword evidence="2" id="KW-1185">Reference proteome</keyword>
<sequence length="151" mass="17038">MDEFRAAGHGRYESDLHGMPWGFLRWATWKVFEAARRMPAGAVAFVVPSSVITSRAFRGLREYLRRRCDLGWVIELTPEGNRPPTATRVFGPEVGRRLCILVFARKAGAESAEAKRAQVRYLELQGTRTEKVSVLAGLTTTDPRWRLCDDG</sequence>
<dbReference type="RefSeq" id="WP_220167496.1">
    <property type="nucleotide sequence ID" value="NZ_JAIBOA010000010.1"/>
</dbReference>
<gene>
    <name evidence="1" type="ORF">K1Y72_17975</name>
</gene>
<protein>
    <submittedName>
        <fullName evidence="1">Uncharacterized protein</fullName>
    </submittedName>
</protein>
<dbReference type="SUPFAM" id="SSF53335">
    <property type="entry name" value="S-adenosyl-L-methionine-dependent methyltransferases"/>
    <property type="match status" value="1"/>
</dbReference>
<name>A0ABS7FVC0_9ACTN</name>
<dbReference type="Gene3D" id="3.40.50.150">
    <property type="entry name" value="Vaccinia Virus protein VP39"/>
    <property type="match status" value="1"/>
</dbReference>
<dbReference type="InterPro" id="IPR029063">
    <property type="entry name" value="SAM-dependent_MTases_sf"/>
</dbReference>
<dbReference type="EMBL" id="JAIBOA010000010">
    <property type="protein sequence ID" value="MBW8484276.1"/>
    <property type="molecule type" value="Genomic_DNA"/>
</dbReference>